<dbReference type="STRING" id="215250.A0A316YSU4"/>
<keyword evidence="2" id="KW-0808">Transferase</keyword>
<accession>A0A316YSU4</accession>
<dbReference type="GO" id="GO:0016747">
    <property type="term" value="F:acyltransferase activity, transferring groups other than amino-acyl groups"/>
    <property type="evidence" value="ECO:0007669"/>
    <property type="project" value="InterPro"/>
</dbReference>
<gene>
    <name evidence="2" type="ORF">FA10DRAFT_282304</name>
</gene>
<protein>
    <submittedName>
        <fullName evidence="2">Sortase-like acyltransferase</fullName>
    </submittedName>
</protein>
<keyword evidence="3" id="KW-1185">Reference proteome</keyword>
<sequence>MSLAVRPCRDGDYASITAIYRLAVLHGTATFDVEPPSLEDVAARFASLRSQDYPCLVAEVDGAVVAYAYAGPHRPRPAYGATVEVSIYVDAQHRGRGIGTRLLAALIDETVARGFRQALAVIGDSSNAASIRLHAANGFAHVGTFANVGWKFGRWLDTVLMQRALGEGSSTPRSGA</sequence>
<keyword evidence="2" id="KW-0012">Acyltransferase</keyword>
<evidence type="ECO:0000313" key="3">
    <source>
        <dbReference type="Proteomes" id="UP000245768"/>
    </source>
</evidence>
<dbReference type="Proteomes" id="UP000245768">
    <property type="component" value="Unassembled WGS sequence"/>
</dbReference>
<dbReference type="CDD" id="cd04301">
    <property type="entry name" value="NAT_SF"/>
    <property type="match status" value="1"/>
</dbReference>
<evidence type="ECO:0000313" key="2">
    <source>
        <dbReference type="EMBL" id="PWN92620.1"/>
    </source>
</evidence>
<dbReference type="RefSeq" id="XP_025379818.1">
    <property type="nucleotide sequence ID" value="XM_025523761.1"/>
</dbReference>
<reference evidence="2 3" key="1">
    <citation type="journal article" date="2018" name="Mol. Biol. Evol.">
        <title>Broad Genomic Sampling Reveals a Smut Pathogenic Ancestry of the Fungal Clade Ustilaginomycotina.</title>
        <authorList>
            <person name="Kijpornyongpan T."/>
            <person name="Mondo S.J."/>
            <person name="Barry K."/>
            <person name="Sandor L."/>
            <person name="Lee J."/>
            <person name="Lipzen A."/>
            <person name="Pangilinan J."/>
            <person name="LaButti K."/>
            <person name="Hainaut M."/>
            <person name="Henrissat B."/>
            <person name="Grigoriev I.V."/>
            <person name="Spatafora J.W."/>
            <person name="Aime M.C."/>
        </authorList>
    </citation>
    <scope>NUCLEOTIDE SEQUENCE [LARGE SCALE GENOMIC DNA]</scope>
    <source>
        <strain evidence="2 3">MCA 4198</strain>
    </source>
</reference>
<dbReference type="EMBL" id="KZ819634">
    <property type="protein sequence ID" value="PWN92620.1"/>
    <property type="molecule type" value="Genomic_DNA"/>
</dbReference>
<dbReference type="AlphaFoldDB" id="A0A316YSU4"/>
<dbReference type="PANTHER" id="PTHR43072">
    <property type="entry name" value="N-ACETYLTRANSFERASE"/>
    <property type="match status" value="1"/>
</dbReference>
<organism evidence="2 3">
    <name type="scientific">Acaromyces ingoldii</name>
    <dbReference type="NCBI Taxonomy" id="215250"/>
    <lineage>
        <taxon>Eukaryota</taxon>
        <taxon>Fungi</taxon>
        <taxon>Dikarya</taxon>
        <taxon>Basidiomycota</taxon>
        <taxon>Ustilaginomycotina</taxon>
        <taxon>Exobasidiomycetes</taxon>
        <taxon>Exobasidiales</taxon>
        <taxon>Cryptobasidiaceae</taxon>
        <taxon>Acaromyces</taxon>
    </lineage>
</organism>
<dbReference type="GeneID" id="37045677"/>
<evidence type="ECO:0000259" key="1">
    <source>
        <dbReference type="PROSITE" id="PS51186"/>
    </source>
</evidence>
<dbReference type="PROSITE" id="PS51186">
    <property type="entry name" value="GNAT"/>
    <property type="match status" value="1"/>
</dbReference>
<name>A0A316YSU4_9BASI</name>
<dbReference type="InterPro" id="IPR016181">
    <property type="entry name" value="Acyl_CoA_acyltransferase"/>
</dbReference>
<dbReference type="SUPFAM" id="SSF55729">
    <property type="entry name" value="Acyl-CoA N-acyltransferases (Nat)"/>
    <property type="match status" value="1"/>
</dbReference>
<dbReference type="InParanoid" id="A0A316YSU4"/>
<feature type="domain" description="N-acetyltransferase" evidence="1">
    <location>
        <begin position="3"/>
        <end position="166"/>
    </location>
</feature>
<dbReference type="Pfam" id="PF00583">
    <property type="entry name" value="Acetyltransf_1"/>
    <property type="match status" value="1"/>
</dbReference>
<dbReference type="Gene3D" id="3.40.630.30">
    <property type="match status" value="1"/>
</dbReference>
<dbReference type="InterPro" id="IPR000182">
    <property type="entry name" value="GNAT_dom"/>
</dbReference>
<dbReference type="OrthoDB" id="2129362at2759"/>
<proteinExistence type="predicted"/>
<dbReference type="PANTHER" id="PTHR43072:SF8">
    <property type="entry name" value="ACYLTRANSFERASE FABY-RELATED"/>
    <property type="match status" value="1"/>
</dbReference>